<accession>A0A518CV48</accession>
<protein>
    <submittedName>
        <fullName evidence="2">Uncharacterized protein</fullName>
    </submittedName>
</protein>
<keyword evidence="3" id="KW-1185">Reference proteome</keyword>
<dbReference type="InterPro" id="IPR036249">
    <property type="entry name" value="Thioredoxin-like_sf"/>
</dbReference>
<organism evidence="2 3">
    <name type="scientific">Rohdeia mirabilis</name>
    <dbReference type="NCBI Taxonomy" id="2528008"/>
    <lineage>
        <taxon>Bacteria</taxon>
        <taxon>Pseudomonadati</taxon>
        <taxon>Planctomycetota</taxon>
        <taxon>Planctomycetia</taxon>
        <taxon>Planctomycetia incertae sedis</taxon>
        <taxon>Rohdeia</taxon>
    </lineage>
</organism>
<dbReference type="Gene3D" id="3.40.30.10">
    <property type="entry name" value="Glutaredoxin"/>
    <property type="match status" value="1"/>
</dbReference>
<evidence type="ECO:0000313" key="2">
    <source>
        <dbReference type="EMBL" id="QDU83103.1"/>
    </source>
</evidence>
<feature type="region of interest" description="Disordered" evidence="1">
    <location>
        <begin position="18"/>
        <end position="38"/>
    </location>
</feature>
<reference evidence="2 3" key="1">
    <citation type="submission" date="2019-02" db="EMBL/GenBank/DDBJ databases">
        <title>Deep-cultivation of Planctomycetes and their phenomic and genomic characterization uncovers novel biology.</title>
        <authorList>
            <person name="Wiegand S."/>
            <person name="Jogler M."/>
            <person name="Boedeker C."/>
            <person name="Pinto D."/>
            <person name="Vollmers J."/>
            <person name="Rivas-Marin E."/>
            <person name="Kohn T."/>
            <person name="Peeters S.H."/>
            <person name="Heuer A."/>
            <person name="Rast P."/>
            <person name="Oberbeckmann S."/>
            <person name="Bunk B."/>
            <person name="Jeske O."/>
            <person name="Meyerdierks A."/>
            <person name="Storesund J.E."/>
            <person name="Kallscheuer N."/>
            <person name="Luecker S."/>
            <person name="Lage O.M."/>
            <person name="Pohl T."/>
            <person name="Merkel B.J."/>
            <person name="Hornburger P."/>
            <person name="Mueller R.-W."/>
            <person name="Bruemmer F."/>
            <person name="Labrenz M."/>
            <person name="Spormann A.M."/>
            <person name="Op den Camp H."/>
            <person name="Overmann J."/>
            <person name="Amann R."/>
            <person name="Jetten M.S.M."/>
            <person name="Mascher T."/>
            <person name="Medema M.H."/>
            <person name="Devos D.P."/>
            <person name="Kaster A.-K."/>
            <person name="Ovreas L."/>
            <person name="Rohde M."/>
            <person name="Galperin M.Y."/>
            <person name="Jogler C."/>
        </authorList>
    </citation>
    <scope>NUCLEOTIDE SEQUENCE [LARGE SCALE GENOMIC DNA]</scope>
    <source>
        <strain evidence="2 3">Pla163</strain>
    </source>
</reference>
<sequence>MPAFALLALAATGATAQSKGTDADFSREGDRSAKDALEGRTAPALAVENWLNAGGEDGTAPLDLTELRGKVVVLDFWGTW</sequence>
<gene>
    <name evidence="2" type="ORF">Pla163_01990</name>
</gene>
<evidence type="ECO:0000313" key="3">
    <source>
        <dbReference type="Proteomes" id="UP000319342"/>
    </source>
</evidence>
<proteinExistence type="predicted"/>
<name>A0A518CV48_9BACT</name>
<dbReference type="Proteomes" id="UP000319342">
    <property type="component" value="Chromosome"/>
</dbReference>
<feature type="compositionally biased region" description="Basic and acidic residues" evidence="1">
    <location>
        <begin position="21"/>
        <end position="38"/>
    </location>
</feature>
<dbReference type="SUPFAM" id="SSF52833">
    <property type="entry name" value="Thioredoxin-like"/>
    <property type="match status" value="1"/>
</dbReference>
<evidence type="ECO:0000256" key="1">
    <source>
        <dbReference type="SAM" id="MobiDB-lite"/>
    </source>
</evidence>
<dbReference type="AlphaFoldDB" id="A0A518CV48"/>
<dbReference type="EMBL" id="CP036290">
    <property type="protein sequence ID" value="QDU83103.1"/>
    <property type="molecule type" value="Genomic_DNA"/>
</dbReference>